<keyword evidence="13" id="KW-1185">Reference proteome</keyword>
<evidence type="ECO:0000256" key="9">
    <source>
        <dbReference type="ARBA" id="ARBA00023180"/>
    </source>
</evidence>
<dbReference type="InterPro" id="IPR036179">
    <property type="entry name" value="Ig-like_dom_sf"/>
</dbReference>
<keyword evidence="6 11" id="KW-0472">Membrane</keyword>
<dbReference type="Proteomes" id="UP000694923">
    <property type="component" value="Unplaced"/>
</dbReference>
<dbReference type="PANTHER" id="PTHR19357:SF2">
    <property type="entry name" value="TRIGGERING RECEPTOR EXPRESSED ON MYELOID CELLS 3"/>
    <property type="match status" value="1"/>
</dbReference>
<feature type="domain" description="Immunoglobulin V-set" evidence="12">
    <location>
        <begin position="72"/>
        <end position="161"/>
    </location>
</feature>
<keyword evidence="2" id="KW-1003">Cell membrane</keyword>
<keyword evidence="9" id="KW-0325">Glycoprotein</keyword>
<accession>A0ABM0SFN9</accession>
<evidence type="ECO:0000256" key="6">
    <source>
        <dbReference type="ARBA" id="ARBA00023136"/>
    </source>
</evidence>
<evidence type="ECO:0000256" key="10">
    <source>
        <dbReference type="ARBA" id="ARBA00023319"/>
    </source>
</evidence>
<feature type="transmembrane region" description="Helical" evidence="11">
    <location>
        <begin position="176"/>
        <end position="203"/>
    </location>
</feature>
<dbReference type="GeneID" id="103609088"/>
<evidence type="ECO:0000313" key="13">
    <source>
        <dbReference type="Proteomes" id="UP000694923"/>
    </source>
</evidence>
<keyword evidence="10" id="KW-0393">Immunoglobulin domain</keyword>
<evidence type="ECO:0000256" key="4">
    <source>
        <dbReference type="ARBA" id="ARBA00022729"/>
    </source>
</evidence>
<keyword evidence="8" id="KW-0675">Receptor</keyword>
<proteinExistence type="predicted"/>
<dbReference type="SUPFAM" id="SSF48726">
    <property type="entry name" value="Immunoglobulin"/>
    <property type="match status" value="1"/>
</dbReference>
<name>A0ABM0SFN9_GALVR</name>
<feature type="transmembrane region" description="Helical" evidence="11">
    <location>
        <begin position="39"/>
        <end position="58"/>
    </location>
</feature>
<evidence type="ECO:0000256" key="2">
    <source>
        <dbReference type="ARBA" id="ARBA00022475"/>
    </source>
</evidence>
<dbReference type="RefSeq" id="XP_008591680.1">
    <property type="nucleotide sequence ID" value="XM_008593458.1"/>
</dbReference>
<dbReference type="Gene3D" id="2.60.40.10">
    <property type="entry name" value="Immunoglobulins"/>
    <property type="match status" value="1"/>
</dbReference>
<evidence type="ECO:0000256" key="5">
    <source>
        <dbReference type="ARBA" id="ARBA00022989"/>
    </source>
</evidence>
<keyword evidence="5 11" id="KW-1133">Transmembrane helix</keyword>
<dbReference type="Pfam" id="PF07686">
    <property type="entry name" value="V-set"/>
    <property type="match status" value="1"/>
</dbReference>
<comment type="subcellular location">
    <subcellularLocation>
        <location evidence="1">Cell membrane</location>
        <topology evidence="1">Single-pass type I membrane protein</topology>
    </subcellularLocation>
</comment>
<organism evidence="13 14">
    <name type="scientific">Galeopterus variegatus</name>
    <name type="common">Malayan flying lemur</name>
    <name type="synonym">Cynocephalus variegatus</name>
    <dbReference type="NCBI Taxonomy" id="482537"/>
    <lineage>
        <taxon>Eukaryota</taxon>
        <taxon>Metazoa</taxon>
        <taxon>Chordata</taxon>
        <taxon>Craniata</taxon>
        <taxon>Vertebrata</taxon>
        <taxon>Euteleostomi</taxon>
        <taxon>Mammalia</taxon>
        <taxon>Eutheria</taxon>
        <taxon>Euarchontoglires</taxon>
        <taxon>Dermoptera</taxon>
        <taxon>Cynocephalidae</taxon>
        <taxon>Galeopterus</taxon>
    </lineage>
</organism>
<evidence type="ECO:0000256" key="11">
    <source>
        <dbReference type="SAM" id="Phobius"/>
    </source>
</evidence>
<dbReference type="InterPro" id="IPR013106">
    <property type="entry name" value="Ig_V-set"/>
</dbReference>
<evidence type="ECO:0000313" key="14">
    <source>
        <dbReference type="RefSeq" id="XP_008591680.1"/>
    </source>
</evidence>
<keyword evidence="7" id="KW-1015">Disulfide bond</keyword>
<evidence type="ECO:0000256" key="8">
    <source>
        <dbReference type="ARBA" id="ARBA00023170"/>
    </source>
</evidence>
<keyword evidence="4" id="KW-0732">Signal</keyword>
<evidence type="ECO:0000256" key="3">
    <source>
        <dbReference type="ARBA" id="ARBA00022692"/>
    </source>
</evidence>
<sequence length="205" mass="23114">MQTPMWGNPLQQLREGGPGLASKTWIQCRDRMEGTWLWGWLRLLLLLLLLLLLGVSGFQAVGEREESRCLLEGKNLTVVCPYNIIKYAASLKAWQRVGSQGSPETLVSTETTNPNLNRAHIGRYLLEDFPTESVIRVTVTGLQRQDVGLYQCVILLSPRDPVIVHDRIRLVQCKELPVLAIVLTCGFILNKGLVFSVLFVFLWKA</sequence>
<dbReference type="PANTHER" id="PTHR19357">
    <property type="entry name" value="TRIGGERING RECEPTOR EXPRESSED ON MYELOID CELLS 1"/>
    <property type="match status" value="1"/>
</dbReference>
<dbReference type="InterPro" id="IPR013783">
    <property type="entry name" value="Ig-like_fold"/>
</dbReference>
<protein>
    <submittedName>
        <fullName evidence="14">Triggering receptor expressed on myeloid cells 1-like</fullName>
    </submittedName>
</protein>
<reference evidence="14" key="1">
    <citation type="submission" date="2025-08" db="UniProtKB">
        <authorList>
            <consortium name="RefSeq"/>
        </authorList>
    </citation>
    <scope>IDENTIFICATION</scope>
</reference>
<evidence type="ECO:0000256" key="7">
    <source>
        <dbReference type="ARBA" id="ARBA00023157"/>
    </source>
</evidence>
<gene>
    <name evidence="14" type="primary">LOC103609088</name>
</gene>
<evidence type="ECO:0000256" key="1">
    <source>
        <dbReference type="ARBA" id="ARBA00004251"/>
    </source>
</evidence>
<evidence type="ECO:0000259" key="12">
    <source>
        <dbReference type="Pfam" id="PF07686"/>
    </source>
</evidence>
<keyword evidence="3 11" id="KW-0812">Transmembrane</keyword>